<evidence type="ECO:0000313" key="2">
    <source>
        <dbReference type="Proteomes" id="UP000807353"/>
    </source>
</evidence>
<protein>
    <submittedName>
        <fullName evidence="1">Uncharacterized protein</fullName>
    </submittedName>
</protein>
<dbReference type="Proteomes" id="UP000807353">
    <property type="component" value="Unassembled WGS sequence"/>
</dbReference>
<dbReference type="OrthoDB" id="3007819at2759"/>
<comment type="caution">
    <text evidence="1">The sequence shown here is derived from an EMBL/GenBank/DDBJ whole genome shotgun (WGS) entry which is preliminary data.</text>
</comment>
<reference evidence="1" key="1">
    <citation type="submission" date="2020-11" db="EMBL/GenBank/DDBJ databases">
        <authorList>
            <consortium name="DOE Joint Genome Institute"/>
            <person name="Ahrendt S."/>
            <person name="Riley R."/>
            <person name="Andreopoulos W."/>
            <person name="Labutti K."/>
            <person name="Pangilinan J."/>
            <person name="Ruiz-Duenas F.J."/>
            <person name="Barrasa J.M."/>
            <person name="Sanchez-Garcia M."/>
            <person name="Camarero S."/>
            <person name="Miyauchi S."/>
            <person name="Serrano A."/>
            <person name="Linde D."/>
            <person name="Babiker R."/>
            <person name="Drula E."/>
            <person name="Ayuso-Fernandez I."/>
            <person name="Pacheco R."/>
            <person name="Padilla G."/>
            <person name="Ferreira P."/>
            <person name="Barriuso J."/>
            <person name="Kellner H."/>
            <person name="Castanera R."/>
            <person name="Alfaro M."/>
            <person name="Ramirez L."/>
            <person name="Pisabarro A.G."/>
            <person name="Kuo A."/>
            <person name="Tritt A."/>
            <person name="Lipzen A."/>
            <person name="He G."/>
            <person name="Yan M."/>
            <person name="Ng V."/>
            <person name="Cullen D."/>
            <person name="Martin F."/>
            <person name="Rosso M.-N."/>
            <person name="Henrissat B."/>
            <person name="Hibbett D."/>
            <person name="Martinez A.T."/>
            <person name="Grigoriev I.V."/>
        </authorList>
    </citation>
    <scope>NUCLEOTIDE SEQUENCE</scope>
    <source>
        <strain evidence="1">CBS 247.69</strain>
    </source>
</reference>
<organism evidence="1 2">
    <name type="scientific">Collybia nuda</name>
    <dbReference type="NCBI Taxonomy" id="64659"/>
    <lineage>
        <taxon>Eukaryota</taxon>
        <taxon>Fungi</taxon>
        <taxon>Dikarya</taxon>
        <taxon>Basidiomycota</taxon>
        <taxon>Agaricomycotina</taxon>
        <taxon>Agaricomycetes</taxon>
        <taxon>Agaricomycetidae</taxon>
        <taxon>Agaricales</taxon>
        <taxon>Tricholomatineae</taxon>
        <taxon>Clitocybaceae</taxon>
        <taxon>Collybia</taxon>
    </lineage>
</organism>
<dbReference type="EMBL" id="MU150333">
    <property type="protein sequence ID" value="KAF9458699.1"/>
    <property type="molecule type" value="Genomic_DNA"/>
</dbReference>
<name>A0A9P5XXT8_9AGAR</name>
<gene>
    <name evidence="1" type="ORF">BDZ94DRAFT_1270035</name>
</gene>
<proteinExistence type="predicted"/>
<keyword evidence="2" id="KW-1185">Reference proteome</keyword>
<evidence type="ECO:0000313" key="1">
    <source>
        <dbReference type="EMBL" id="KAF9458699.1"/>
    </source>
</evidence>
<dbReference type="AlphaFoldDB" id="A0A9P5XXT8"/>
<sequence length="158" mass="17898">MQCAISEYMCFSPHLPLPLDDPSDLNFGPVNLLESEDGFEIRSRKFGYEKYSPPSNTSASVQRDPGQALDVVIMGETLHDHEQAWGGFRFMGRIRPDGLISIRREPKNADDAHLGIWIFEGRLRYGIALVGQLRSSMPTEDCDTIRGIFSLHRISETW</sequence>
<accession>A0A9P5XXT8</accession>